<accession>A0A561C220</accession>
<protein>
    <submittedName>
        <fullName evidence="2">Uncharacterized protein</fullName>
    </submittedName>
</protein>
<evidence type="ECO:0000313" key="2">
    <source>
        <dbReference type="EMBL" id="TWD85087.1"/>
    </source>
</evidence>
<proteinExistence type="predicted"/>
<evidence type="ECO:0000256" key="1">
    <source>
        <dbReference type="SAM" id="MobiDB-lite"/>
    </source>
</evidence>
<comment type="caution">
    <text evidence="2">The sequence shown here is derived from an EMBL/GenBank/DDBJ whole genome shotgun (WGS) entry which is preliminary data.</text>
</comment>
<sequence length="153" mass="16375">MVHQVIHNATVTLQLSFYLSVDERVEALRAAGIPVDETGNATAGYLFVRTTGRVGKRKNTYRWFAAGIGEEAHAGDMPSKPDWAEEQFAHADEIDIAAALRPAAPELVPATVAYCGCGRNWSSAPAKPRATCTGSRSPTSAALGPRPMHSIRS</sequence>
<dbReference type="AlphaFoldDB" id="A0A561C220"/>
<reference evidence="2 3" key="1">
    <citation type="submission" date="2019-06" db="EMBL/GenBank/DDBJ databases">
        <title>Sorghum-associated microbial communities from plants grown in Nebraska, USA.</title>
        <authorList>
            <person name="Schachtman D."/>
        </authorList>
    </citation>
    <scope>NUCLEOTIDE SEQUENCE [LARGE SCALE GENOMIC DNA]</scope>
    <source>
        <strain evidence="2 3">T529</strain>
    </source>
</reference>
<evidence type="ECO:0000313" key="3">
    <source>
        <dbReference type="Proteomes" id="UP000319722"/>
    </source>
</evidence>
<feature type="region of interest" description="Disordered" evidence="1">
    <location>
        <begin position="125"/>
        <end position="153"/>
    </location>
</feature>
<name>A0A561C220_9BURK</name>
<gene>
    <name evidence="2" type="ORF">FB547_106172</name>
</gene>
<dbReference type="Proteomes" id="UP000319722">
    <property type="component" value="Unassembled WGS sequence"/>
</dbReference>
<dbReference type="EMBL" id="VIVL01000006">
    <property type="protein sequence ID" value="TWD85087.1"/>
    <property type="molecule type" value="Genomic_DNA"/>
</dbReference>
<organism evidence="2 3">
    <name type="scientific">Variovorax beijingensis</name>
    <dbReference type="NCBI Taxonomy" id="2496117"/>
    <lineage>
        <taxon>Bacteria</taxon>
        <taxon>Pseudomonadati</taxon>
        <taxon>Pseudomonadota</taxon>
        <taxon>Betaproteobacteria</taxon>
        <taxon>Burkholderiales</taxon>
        <taxon>Comamonadaceae</taxon>
        <taxon>Variovorax</taxon>
    </lineage>
</organism>